<evidence type="ECO:0000256" key="3">
    <source>
        <dbReference type="ARBA" id="ARBA00023163"/>
    </source>
</evidence>
<protein>
    <submittedName>
        <fullName evidence="5">LacI family DNA-binding transcriptional regulator</fullName>
    </submittedName>
</protein>
<evidence type="ECO:0000259" key="4">
    <source>
        <dbReference type="PROSITE" id="PS50932"/>
    </source>
</evidence>
<keyword evidence="1" id="KW-0805">Transcription regulation</keyword>
<gene>
    <name evidence="7" type="ORF">QN062_00705</name>
    <name evidence="6" type="ORF">QN216_04715</name>
    <name evidence="5" type="ORF">QN217_05735</name>
</gene>
<accession>A0AB39U9Q1</accession>
<dbReference type="InterPro" id="IPR000843">
    <property type="entry name" value="HTH_LacI"/>
</dbReference>
<dbReference type="EMBL" id="CP129683">
    <property type="protein sequence ID" value="XDS50771.1"/>
    <property type="molecule type" value="Genomic_DNA"/>
</dbReference>
<proteinExistence type="predicted"/>
<reference evidence="5" key="1">
    <citation type="submission" date="2023-07" db="EMBL/GenBank/DDBJ databases">
        <title>Bifidobacterium aquikefiriaerophilum sp. nov. and Bifidobacterium eccum sp. nov., isolated from water kefir.</title>
        <authorList>
            <person name="Breselge S."/>
            <person name="Bellassi P."/>
            <person name="Barcenilla C."/>
            <person name="Alvarez-Ordonez A."/>
            <person name="Morelli L."/>
            <person name="Cotter P.D."/>
        </authorList>
    </citation>
    <scope>NUCLEOTIDE SEQUENCE</scope>
    <source>
        <strain evidence="7">WK012_4_13</strain>
        <strain evidence="6">WK013_4_14</strain>
        <strain evidence="5">WK048_4_13</strain>
    </source>
</reference>
<sequence>MTTCSHEGAPSLIDVARRSHVSTATVSRILSGKRKKNDATQLAVRKAAKELNYLGNHAARALRRDQSDTIGLIVPQISNPFFAALAEELENVVNAAGQEMLICASHMEPDIERERITSLLERNVNGIIIIPCDERQSVEACRMVGQVPLVQVDQRVDMEDCDWVGIDDRQAMRLIVEHLVDRGAQSLAFIGSSTNNSSARDRLEGFNEQCARHRLPTRSEWTLLKDYSVEWGREATRSIISSSRRSSISMPDAIVCANDLIALGVLDALRADHRSVPGEVMVTGFDDTLFGQLSEPALTTIAQPVARIAQEAVRLITLSRNASPRTYSQIALMPNLVARDSA</sequence>
<dbReference type="PROSITE" id="PS00356">
    <property type="entry name" value="HTH_LACI_1"/>
    <property type="match status" value="1"/>
</dbReference>
<dbReference type="CDD" id="cd01392">
    <property type="entry name" value="HTH_LacI"/>
    <property type="match status" value="1"/>
</dbReference>
<evidence type="ECO:0000256" key="2">
    <source>
        <dbReference type="ARBA" id="ARBA00023125"/>
    </source>
</evidence>
<dbReference type="SUPFAM" id="SSF53822">
    <property type="entry name" value="Periplasmic binding protein-like I"/>
    <property type="match status" value="1"/>
</dbReference>
<organism evidence="5">
    <name type="scientific">Bifidobacterium fermentum</name>
    <dbReference type="NCBI Taxonomy" id="3059035"/>
    <lineage>
        <taxon>Bacteria</taxon>
        <taxon>Bacillati</taxon>
        <taxon>Actinomycetota</taxon>
        <taxon>Actinomycetes</taxon>
        <taxon>Bifidobacteriales</taxon>
        <taxon>Bifidobacteriaceae</taxon>
        <taxon>Bifidobacterium</taxon>
    </lineage>
</organism>
<dbReference type="InterPro" id="IPR046335">
    <property type="entry name" value="LacI/GalR-like_sensor"/>
</dbReference>
<dbReference type="EMBL" id="CP129682">
    <property type="protein sequence ID" value="XDS49555.1"/>
    <property type="molecule type" value="Genomic_DNA"/>
</dbReference>
<keyword evidence="3" id="KW-0804">Transcription</keyword>
<evidence type="ECO:0000313" key="7">
    <source>
        <dbReference type="EMBL" id="XDS50771.1"/>
    </source>
</evidence>
<dbReference type="PANTHER" id="PTHR30146">
    <property type="entry name" value="LACI-RELATED TRANSCRIPTIONAL REPRESSOR"/>
    <property type="match status" value="1"/>
</dbReference>
<dbReference type="EMBL" id="CP129675">
    <property type="protein sequence ID" value="XDS45664.1"/>
    <property type="molecule type" value="Genomic_DNA"/>
</dbReference>
<dbReference type="InterPro" id="IPR028082">
    <property type="entry name" value="Peripla_BP_I"/>
</dbReference>
<dbReference type="CDD" id="cd06267">
    <property type="entry name" value="PBP1_LacI_sugar_binding-like"/>
    <property type="match status" value="1"/>
</dbReference>
<dbReference type="SUPFAM" id="SSF47413">
    <property type="entry name" value="lambda repressor-like DNA-binding domains"/>
    <property type="match status" value="1"/>
</dbReference>
<dbReference type="KEGG" id="bfk:QN062_00705"/>
<dbReference type="SMART" id="SM00354">
    <property type="entry name" value="HTH_LACI"/>
    <property type="match status" value="1"/>
</dbReference>
<dbReference type="GO" id="GO:0003700">
    <property type="term" value="F:DNA-binding transcription factor activity"/>
    <property type="evidence" value="ECO:0007669"/>
    <property type="project" value="TreeGrafter"/>
</dbReference>
<dbReference type="Gene3D" id="1.10.260.40">
    <property type="entry name" value="lambda repressor-like DNA-binding domains"/>
    <property type="match status" value="1"/>
</dbReference>
<dbReference type="Gene3D" id="3.40.50.2300">
    <property type="match status" value="2"/>
</dbReference>
<evidence type="ECO:0000256" key="1">
    <source>
        <dbReference type="ARBA" id="ARBA00023015"/>
    </source>
</evidence>
<evidence type="ECO:0000313" key="6">
    <source>
        <dbReference type="EMBL" id="XDS49555.1"/>
    </source>
</evidence>
<dbReference type="PROSITE" id="PS50932">
    <property type="entry name" value="HTH_LACI_2"/>
    <property type="match status" value="1"/>
</dbReference>
<dbReference type="Pfam" id="PF00356">
    <property type="entry name" value="LacI"/>
    <property type="match status" value="1"/>
</dbReference>
<dbReference type="GO" id="GO:0000976">
    <property type="term" value="F:transcription cis-regulatory region binding"/>
    <property type="evidence" value="ECO:0007669"/>
    <property type="project" value="TreeGrafter"/>
</dbReference>
<dbReference type="PANTHER" id="PTHR30146:SF147">
    <property type="entry name" value="HTH-TYPE TRANSCRIPTIONAL REGULATOR DEGA"/>
    <property type="match status" value="1"/>
</dbReference>
<dbReference type="InterPro" id="IPR010982">
    <property type="entry name" value="Lambda_DNA-bd_dom_sf"/>
</dbReference>
<feature type="domain" description="HTH lacI-type" evidence="4">
    <location>
        <begin position="10"/>
        <end position="64"/>
    </location>
</feature>
<keyword evidence="2 5" id="KW-0238">DNA-binding</keyword>
<dbReference type="RefSeq" id="WP_369341733.1">
    <property type="nucleotide sequence ID" value="NZ_CP129675.1"/>
</dbReference>
<evidence type="ECO:0000313" key="5">
    <source>
        <dbReference type="EMBL" id="XDS45664.1"/>
    </source>
</evidence>
<dbReference type="AlphaFoldDB" id="A0AB39U9Q1"/>
<dbReference type="Pfam" id="PF13377">
    <property type="entry name" value="Peripla_BP_3"/>
    <property type="match status" value="1"/>
</dbReference>
<name>A0AB39U9Q1_9BIFI</name>